<organism evidence="1 2">
    <name type="scientific">Pluteus cervinus</name>
    <dbReference type="NCBI Taxonomy" id="181527"/>
    <lineage>
        <taxon>Eukaryota</taxon>
        <taxon>Fungi</taxon>
        <taxon>Dikarya</taxon>
        <taxon>Basidiomycota</taxon>
        <taxon>Agaricomycotina</taxon>
        <taxon>Agaricomycetes</taxon>
        <taxon>Agaricomycetidae</taxon>
        <taxon>Agaricales</taxon>
        <taxon>Pluteineae</taxon>
        <taxon>Pluteaceae</taxon>
        <taxon>Pluteus</taxon>
    </lineage>
</organism>
<dbReference type="EMBL" id="ML208260">
    <property type="protein sequence ID" value="TFK76569.1"/>
    <property type="molecule type" value="Genomic_DNA"/>
</dbReference>
<evidence type="ECO:0000313" key="2">
    <source>
        <dbReference type="Proteomes" id="UP000308600"/>
    </source>
</evidence>
<accession>A0ACD3BEV6</accession>
<dbReference type="Proteomes" id="UP000308600">
    <property type="component" value="Unassembled WGS sequence"/>
</dbReference>
<protein>
    <submittedName>
        <fullName evidence="1">Actin depolymerizing protein</fullName>
    </submittedName>
</protein>
<keyword evidence="2" id="KW-1185">Reference proteome</keyword>
<name>A0ACD3BEV6_9AGAR</name>
<gene>
    <name evidence="1" type="ORF">BDN72DRAFT_831152</name>
</gene>
<reference evidence="1 2" key="1">
    <citation type="journal article" date="2019" name="Nat. Ecol. Evol.">
        <title>Megaphylogeny resolves global patterns of mushroom evolution.</title>
        <authorList>
            <person name="Varga T."/>
            <person name="Krizsan K."/>
            <person name="Foldi C."/>
            <person name="Dima B."/>
            <person name="Sanchez-Garcia M."/>
            <person name="Sanchez-Ramirez S."/>
            <person name="Szollosi G.J."/>
            <person name="Szarkandi J.G."/>
            <person name="Papp V."/>
            <person name="Albert L."/>
            <person name="Andreopoulos W."/>
            <person name="Angelini C."/>
            <person name="Antonin V."/>
            <person name="Barry K.W."/>
            <person name="Bougher N.L."/>
            <person name="Buchanan P."/>
            <person name="Buyck B."/>
            <person name="Bense V."/>
            <person name="Catcheside P."/>
            <person name="Chovatia M."/>
            <person name="Cooper J."/>
            <person name="Damon W."/>
            <person name="Desjardin D."/>
            <person name="Finy P."/>
            <person name="Geml J."/>
            <person name="Haridas S."/>
            <person name="Hughes K."/>
            <person name="Justo A."/>
            <person name="Karasinski D."/>
            <person name="Kautmanova I."/>
            <person name="Kiss B."/>
            <person name="Kocsube S."/>
            <person name="Kotiranta H."/>
            <person name="LaButti K.M."/>
            <person name="Lechner B.E."/>
            <person name="Liimatainen K."/>
            <person name="Lipzen A."/>
            <person name="Lukacs Z."/>
            <person name="Mihaltcheva S."/>
            <person name="Morgado L.N."/>
            <person name="Niskanen T."/>
            <person name="Noordeloos M.E."/>
            <person name="Ohm R.A."/>
            <person name="Ortiz-Santana B."/>
            <person name="Ovrebo C."/>
            <person name="Racz N."/>
            <person name="Riley R."/>
            <person name="Savchenko A."/>
            <person name="Shiryaev A."/>
            <person name="Soop K."/>
            <person name="Spirin V."/>
            <person name="Szebenyi C."/>
            <person name="Tomsovsky M."/>
            <person name="Tulloss R.E."/>
            <person name="Uehling J."/>
            <person name="Grigoriev I.V."/>
            <person name="Vagvolgyi C."/>
            <person name="Papp T."/>
            <person name="Martin F.M."/>
            <person name="Miettinen O."/>
            <person name="Hibbett D.S."/>
            <person name="Nagy L.G."/>
        </authorList>
    </citation>
    <scope>NUCLEOTIDE SEQUENCE [LARGE SCALE GENOMIC DNA]</scope>
    <source>
        <strain evidence="1 2">NL-1719</strain>
    </source>
</reference>
<proteinExistence type="predicted"/>
<evidence type="ECO:0000313" key="1">
    <source>
        <dbReference type="EMBL" id="TFK76569.1"/>
    </source>
</evidence>
<sequence length="351" mass="38156">MSAASGIGISSDLSAKFAAAVDSSSTRFLKIIIDNETLVHDRSIAAQSSSLQADLVLLQDPAVLQDNDPAYILARLDNLTTDWLVIYYMPDTAKVRDKMLYASSRSSLLKSLGSTLFTESIFATSKLDLTPEAYAAHKRHQAAPLPLSSREKELFDLRAAESRGTYEGSRARASHVGAGVGLQWSDEVVNAVRELIIGSGSSIVITAIDPQTETLTLQDTTELEVGELGSKLPHSQPCFALFAWPVPRGSAKRQIVFIYSCPSSSPIKHRMLYSSGSASVFNAIKTLFGEVLVPQSELSSRKIETSDPTELNEAYLRSELGLDNAGEKPQTVVTEEKKPFARPRGPAKRRP</sequence>